<comment type="caution">
    <text evidence="2">The sequence shown here is derived from an EMBL/GenBank/DDBJ whole genome shotgun (WGS) entry which is preliminary data.</text>
</comment>
<sequence>MKNIGKIALCVPVAVGVWLAAIPYFAIAFVVIDWFANRLGGADYAEALGYRASAIGVTAGIGFAAYWLLLIACTAVRSHGGTDWISRALALLFVAFLLLVLRGTAWDFLTTITHYSRWGALAALLFASMTKQVLAGNRDRARARCSACLTG</sequence>
<dbReference type="AlphaFoldDB" id="A0AA41Z0T3"/>
<evidence type="ECO:0000313" key="3">
    <source>
        <dbReference type="Proteomes" id="UP001165667"/>
    </source>
</evidence>
<evidence type="ECO:0000313" key="2">
    <source>
        <dbReference type="EMBL" id="MCW6510755.1"/>
    </source>
</evidence>
<accession>A0AA41Z0T3</accession>
<keyword evidence="1" id="KW-0472">Membrane</keyword>
<keyword evidence="1" id="KW-0812">Transmembrane</keyword>
<reference evidence="2" key="1">
    <citation type="submission" date="2022-05" db="EMBL/GenBank/DDBJ databases">
        <authorList>
            <person name="Pankratov T."/>
        </authorList>
    </citation>
    <scope>NUCLEOTIDE SEQUENCE</scope>
    <source>
        <strain evidence="2">BP6-180914</strain>
    </source>
</reference>
<name>A0AA41Z0T3_9HYPH</name>
<keyword evidence="1" id="KW-1133">Transmembrane helix</keyword>
<dbReference type="RefSeq" id="WP_282587132.1">
    <property type="nucleotide sequence ID" value="NZ_JAMOIM010000018.1"/>
</dbReference>
<feature type="transmembrane region" description="Helical" evidence="1">
    <location>
        <begin position="7"/>
        <end position="32"/>
    </location>
</feature>
<keyword evidence="3" id="KW-1185">Reference proteome</keyword>
<feature type="transmembrane region" description="Helical" evidence="1">
    <location>
        <begin position="115"/>
        <end position="134"/>
    </location>
</feature>
<protein>
    <submittedName>
        <fullName evidence="2">Uncharacterized protein</fullName>
    </submittedName>
</protein>
<gene>
    <name evidence="2" type="ORF">M8523_22330</name>
</gene>
<feature type="transmembrane region" description="Helical" evidence="1">
    <location>
        <begin position="52"/>
        <end position="76"/>
    </location>
</feature>
<organism evidence="2 3">
    <name type="scientific">Lichenifustis flavocetrariae</name>
    <dbReference type="NCBI Taxonomy" id="2949735"/>
    <lineage>
        <taxon>Bacteria</taxon>
        <taxon>Pseudomonadati</taxon>
        <taxon>Pseudomonadota</taxon>
        <taxon>Alphaproteobacteria</taxon>
        <taxon>Hyphomicrobiales</taxon>
        <taxon>Lichenihabitantaceae</taxon>
        <taxon>Lichenifustis</taxon>
    </lineage>
</organism>
<dbReference type="Proteomes" id="UP001165667">
    <property type="component" value="Unassembled WGS sequence"/>
</dbReference>
<evidence type="ECO:0000256" key="1">
    <source>
        <dbReference type="SAM" id="Phobius"/>
    </source>
</evidence>
<dbReference type="EMBL" id="JAMOIM010000018">
    <property type="protein sequence ID" value="MCW6510755.1"/>
    <property type="molecule type" value="Genomic_DNA"/>
</dbReference>
<feature type="transmembrane region" description="Helical" evidence="1">
    <location>
        <begin position="88"/>
        <end position="109"/>
    </location>
</feature>
<proteinExistence type="predicted"/>